<dbReference type="PANTHER" id="PTHR23088">
    <property type="entry name" value="NITRILASE-RELATED"/>
    <property type="match status" value="1"/>
</dbReference>
<dbReference type="PANTHER" id="PTHR23088:SF27">
    <property type="entry name" value="DEAMINATED GLUTATHIONE AMIDASE"/>
    <property type="match status" value="1"/>
</dbReference>
<dbReference type="InterPro" id="IPR036526">
    <property type="entry name" value="C-N_Hydrolase_sf"/>
</dbReference>
<dbReference type="InterPro" id="IPR045254">
    <property type="entry name" value="Nit1/2_C-N_Hydrolase"/>
</dbReference>
<dbReference type="SUPFAM" id="SSF56317">
    <property type="entry name" value="Carbon-nitrogen hydrolase"/>
    <property type="match status" value="1"/>
</dbReference>
<dbReference type="CDD" id="cd07572">
    <property type="entry name" value="nit"/>
    <property type="match status" value="1"/>
</dbReference>
<keyword evidence="2 4" id="KW-0378">Hydrolase</keyword>
<dbReference type="InterPro" id="IPR003010">
    <property type="entry name" value="C-N_Hydrolase"/>
</dbReference>
<dbReference type="Proteomes" id="UP001548189">
    <property type="component" value="Unassembled WGS sequence"/>
</dbReference>
<dbReference type="EMBL" id="JBEVCJ010000005">
    <property type="protein sequence ID" value="MET1254743.1"/>
    <property type="molecule type" value="Genomic_DNA"/>
</dbReference>
<name>A0ABV2BS20_9GAMM</name>
<dbReference type="PROSITE" id="PS01227">
    <property type="entry name" value="UPF0012"/>
    <property type="match status" value="1"/>
</dbReference>
<evidence type="ECO:0000256" key="2">
    <source>
        <dbReference type="ARBA" id="ARBA00022801"/>
    </source>
</evidence>
<evidence type="ECO:0000256" key="1">
    <source>
        <dbReference type="ARBA" id="ARBA00010613"/>
    </source>
</evidence>
<comment type="caution">
    <text evidence="4">The sequence shown here is derived from an EMBL/GenBank/DDBJ whole genome shotgun (WGS) entry which is preliminary data.</text>
</comment>
<dbReference type="Gene3D" id="3.60.110.10">
    <property type="entry name" value="Carbon-nitrogen hydrolase"/>
    <property type="match status" value="1"/>
</dbReference>
<dbReference type="InterPro" id="IPR001110">
    <property type="entry name" value="UPF0012_CS"/>
</dbReference>
<protein>
    <submittedName>
        <fullName evidence="4">Carbon-nitrogen hydrolase family protein</fullName>
    </submittedName>
</protein>
<proteinExistence type="inferred from homology"/>
<reference evidence="4 5" key="1">
    <citation type="submission" date="2024-06" db="EMBL/GenBank/DDBJ databases">
        <authorList>
            <person name="Li F."/>
        </authorList>
    </citation>
    <scope>NUCLEOTIDE SEQUENCE [LARGE SCALE GENOMIC DNA]</scope>
    <source>
        <strain evidence="4 5">GXAS 311</strain>
    </source>
</reference>
<gene>
    <name evidence="4" type="ORF">ABVT43_06380</name>
</gene>
<evidence type="ECO:0000313" key="4">
    <source>
        <dbReference type="EMBL" id="MET1254743.1"/>
    </source>
</evidence>
<dbReference type="Pfam" id="PF00795">
    <property type="entry name" value="CN_hydrolase"/>
    <property type="match status" value="1"/>
</dbReference>
<evidence type="ECO:0000259" key="3">
    <source>
        <dbReference type="PROSITE" id="PS50263"/>
    </source>
</evidence>
<dbReference type="PROSITE" id="PS50263">
    <property type="entry name" value="CN_HYDROLASE"/>
    <property type="match status" value="1"/>
</dbReference>
<sequence length="276" mass="30469">MQVLTNPQLTVAAVQMTSGVEIDENLATAATLIKQAALQGAQIVVLPEYFAIMGYSETTKILLTETHGKGKVQVFLAEQAKQHSVWLIGGSHSADSGVKGRPYGRCYIFSPQGQCISWYDKIHLFDVNVADNTGQYRESKSCSPGIAPVVFETPWGKMGVAICYDIRFPELFRQLTVQGAKVIFVPAAFTRKTGEAHWEILLRARAIESQVFIIASAQTGEHENGRQTWGHSCVISPDGKMLSVLKSDVGVVLAELDLQMQNKYRNEFPVLDHTRL</sequence>
<dbReference type="RefSeq" id="WP_353874342.1">
    <property type="nucleotide sequence ID" value="NZ_JBEVCJ010000005.1"/>
</dbReference>
<comment type="similarity">
    <text evidence="1">Belongs to the carbon-nitrogen hydrolase superfamily. NIT1/NIT2 family.</text>
</comment>
<dbReference type="GO" id="GO:0016787">
    <property type="term" value="F:hydrolase activity"/>
    <property type="evidence" value="ECO:0007669"/>
    <property type="project" value="UniProtKB-KW"/>
</dbReference>
<feature type="domain" description="CN hydrolase" evidence="3">
    <location>
        <begin position="9"/>
        <end position="258"/>
    </location>
</feature>
<organism evidence="4 5">
    <name type="scientific">Aliikangiella maris</name>
    <dbReference type="NCBI Taxonomy" id="3162458"/>
    <lineage>
        <taxon>Bacteria</taxon>
        <taxon>Pseudomonadati</taxon>
        <taxon>Pseudomonadota</taxon>
        <taxon>Gammaproteobacteria</taxon>
        <taxon>Oceanospirillales</taxon>
        <taxon>Pleioneaceae</taxon>
        <taxon>Aliikangiella</taxon>
    </lineage>
</organism>
<accession>A0ABV2BS20</accession>
<keyword evidence="5" id="KW-1185">Reference proteome</keyword>
<evidence type="ECO:0000313" key="5">
    <source>
        <dbReference type="Proteomes" id="UP001548189"/>
    </source>
</evidence>